<gene>
    <name evidence="4" type="ORF">EI290_14510</name>
</gene>
<proteinExistence type="predicted"/>
<dbReference type="Proteomes" id="UP000280066">
    <property type="component" value="Unassembled WGS sequence"/>
</dbReference>
<reference evidence="4 5" key="1">
    <citation type="submission" date="2018-12" db="EMBL/GenBank/DDBJ databases">
        <authorList>
            <person name="Feng G."/>
            <person name="Zhu H."/>
        </authorList>
    </citation>
    <scope>NUCLEOTIDE SEQUENCE [LARGE SCALE GENOMIC DNA]</scope>
    <source>
        <strain evidence="4 5">9PBR-2</strain>
    </source>
</reference>
<dbReference type="AlphaFoldDB" id="A0A428JFC1"/>
<dbReference type="OrthoDB" id="883513at2"/>
<keyword evidence="2" id="KW-0732">Signal</keyword>
<feature type="region of interest" description="Disordered" evidence="1">
    <location>
        <begin position="23"/>
        <end position="42"/>
    </location>
</feature>
<evidence type="ECO:0000259" key="3">
    <source>
        <dbReference type="Pfam" id="PF20606"/>
    </source>
</evidence>
<dbReference type="InterPro" id="IPR046478">
    <property type="entry name" value="DUF6799"/>
</dbReference>
<feature type="chain" id="PRO_5019348057" description="DUF6799 domain-containing protein" evidence="2">
    <location>
        <begin position="24"/>
        <end position="137"/>
    </location>
</feature>
<organism evidence="4 5">
    <name type="scientific">Hymenobacter metallilatus</name>
    <dbReference type="NCBI Taxonomy" id="2493666"/>
    <lineage>
        <taxon>Bacteria</taxon>
        <taxon>Pseudomonadati</taxon>
        <taxon>Bacteroidota</taxon>
        <taxon>Cytophagia</taxon>
        <taxon>Cytophagales</taxon>
        <taxon>Hymenobacteraceae</taxon>
        <taxon>Hymenobacter</taxon>
    </lineage>
</organism>
<dbReference type="EMBL" id="RWIS01000009">
    <property type="protein sequence ID" value="RSK31227.1"/>
    <property type="molecule type" value="Genomic_DNA"/>
</dbReference>
<feature type="signal peptide" evidence="2">
    <location>
        <begin position="1"/>
        <end position="23"/>
    </location>
</feature>
<protein>
    <recommendedName>
        <fullName evidence="3">DUF6799 domain-containing protein</fullName>
    </recommendedName>
</protein>
<keyword evidence="5" id="KW-1185">Reference proteome</keyword>
<feature type="domain" description="DUF6799" evidence="3">
    <location>
        <begin position="48"/>
        <end position="109"/>
    </location>
</feature>
<evidence type="ECO:0000313" key="4">
    <source>
        <dbReference type="EMBL" id="RSK31227.1"/>
    </source>
</evidence>
<dbReference type="Pfam" id="PF20606">
    <property type="entry name" value="DUF6799"/>
    <property type="match status" value="1"/>
</dbReference>
<evidence type="ECO:0000313" key="5">
    <source>
        <dbReference type="Proteomes" id="UP000280066"/>
    </source>
</evidence>
<sequence length="137" mass="14676">MKWYPTLSAALLLTGLASLSAEAQTKMPPRRPAQPRPRAAAPIGLTMKDGFLVKDGKVMVTRDAHTEILATETSVVNGTKISPAGVVTMPDGTTTTLKEGDYMSLTGRLTTMAMKAEQDSLMQLAKNGKGKVKMKKK</sequence>
<evidence type="ECO:0000256" key="1">
    <source>
        <dbReference type="SAM" id="MobiDB-lite"/>
    </source>
</evidence>
<comment type="caution">
    <text evidence="4">The sequence shown here is derived from an EMBL/GenBank/DDBJ whole genome shotgun (WGS) entry which is preliminary data.</text>
</comment>
<evidence type="ECO:0000256" key="2">
    <source>
        <dbReference type="SAM" id="SignalP"/>
    </source>
</evidence>
<name>A0A428JFC1_9BACT</name>
<dbReference type="RefSeq" id="WP_125431810.1">
    <property type="nucleotide sequence ID" value="NZ_RWIS01000009.1"/>
</dbReference>
<accession>A0A428JFC1</accession>